<accession>A0A9X4KDZ0</accession>
<name>A0A9X4KDZ0_9BACL</name>
<comment type="caution">
    <text evidence="2">The sequence shown here is derived from an EMBL/GenBank/DDBJ whole genome shotgun (WGS) entry which is preliminary data.</text>
</comment>
<keyword evidence="3" id="KW-1185">Reference proteome</keyword>
<dbReference type="Proteomes" id="UP001153387">
    <property type="component" value="Unassembled WGS sequence"/>
</dbReference>
<evidence type="ECO:0000259" key="1">
    <source>
        <dbReference type="PROSITE" id="PS51645"/>
    </source>
</evidence>
<reference evidence="2 3" key="1">
    <citation type="submission" date="2022-10" db="EMBL/GenBank/DDBJ databases">
        <title>Comparative genomic analysis of Cohnella hashimotonis sp. nov., isolated from the International Space Station.</title>
        <authorList>
            <person name="Simpson A."/>
            <person name="Venkateswaran K."/>
        </authorList>
    </citation>
    <scope>NUCLEOTIDE SEQUENCE [LARGE SCALE GENOMIC DNA]</scope>
    <source>
        <strain evidence="2 3">DSM 18997</strain>
    </source>
</reference>
<dbReference type="SUPFAM" id="SSF52425">
    <property type="entry name" value="Cryptochrome/photolyase, N-terminal domain"/>
    <property type="match status" value="1"/>
</dbReference>
<gene>
    <name evidence="2" type="ORF">OMP38_04975</name>
</gene>
<dbReference type="InterPro" id="IPR036155">
    <property type="entry name" value="Crypto/Photolyase_N_sf"/>
</dbReference>
<dbReference type="AlphaFoldDB" id="A0A9X4KDZ0"/>
<dbReference type="InterPro" id="IPR006050">
    <property type="entry name" value="DNA_photolyase_N"/>
</dbReference>
<evidence type="ECO:0000313" key="2">
    <source>
        <dbReference type="EMBL" id="MDG0790273.1"/>
    </source>
</evidence>
<dbReference type="EMBL" id="JAPDHZ010000002">
    <property type="protein sequence ID" value="MDG0790273.1"/>
    <property type="molecule type" value="Genomic_DNA"/>
</dbReference>
<organism evidence="2 3">
    <name type="scientific">Cohnella ginsengisoli</name>
    <dbReference type="NCBI Taxonomy" id="425004"/>
    <lineage>
        <taxon>Bacteria</taxon>
        <taxon>Bacillati</taxon>
        <taxon>Bacillota</taxon>
        <taxon>Bacilli</taxon>
        <taxon>Bacillales</taxon>
        <taxon>Paenibacillaceae</taxon>
        <taxon>Cohnella</taxon>
    </lineage>
</organism>
<dbReference type="InterPro" id="IPR014729">
    <property type="entry name" value="Rossmann-like_a/b/a_fold"/>
</dbReference>
<protein>
    <submittedName>
        <fullName evidence="2">Deoxyribodipyrimidine photo-lyase</fullName>
    </submittedName>
</protein>
<dbReference type="PROSITE" id="PS51645">
    <property type="entry name" value="PHR_CRY_ALPHA_BETA"/>
    <property type="match status" value="1"/>
</dbReference>
<sequence>MKLFIHRKDLRTSDLPALDYTAAAGEPVLHALFLDPFLLRGDRHREHSGAGFFACRRAP</sequence>
<feature type="domain" description="Photolyase/cryptochrome alpha/beta" evidence="1">
    <location>
        <begin position="1"/>
        <end position="59"/>
    </location>
</feature>
<evidence type="ECO:0000313" key="3">
    <source>
        <dbReference type="Proteomes" id="UP001153387"/>
    </source>
</evidence>
<dbReference type="RefSeq" id="WP_277564123.1">
    <property type="nucleotide sequence ID" value="NZ_JAPDHZ010000002.1"/>
</dbReference>
<proteinExistence type="predicted"/>
<dbReference type="Gene3D" id="3.40.50.620">
    <property type="entry name" value="HUPs"/>
    <property type="match status" value="1"/>
</dbReference>